<reference evidence="6 8" key="1">
    <citation type="submission" date="2017-03" db="EMBL/GenBank/DDBJ databases">
        <title>The whole genome sequencing and assembly of Lysinibacillus sphaericus DSM 28T strain.</title>
        <authorList>
            <person name="Lee Y.-J."/>
            <person name="Yi H."/>
            <person name="Bahn Y.-S."/>
            <person name="Kim J.F."/>
            <person name="Lee D.-W."/>
        </authorList>
    </citation>
    <scope>NUCLEOTIDE SEQUENCE [LARGE SCALE GENOMIC DNA]</scope>
    <source>
        <strain evidence="6 8">DSM 28</strain>
    </source>
</reference>
<dbReference type="PROSITE" id="PS00687">
    <property type="entry name" value="ALDEHYDE_DEHYDR_GLU"/>
    <property type="match status" value="1"/>
</dbReference>
<keyword evidence="2 4" id="KW-0560">Oxidoreductase</keyword>
<evidence type="ECO:0000256" key="4">
    <source>
        <dbReference type="RuleBase" id="RU003345"/>
    </source>
</evidence>
<feature type="active site" evidence="3">
    <location>
        <position position="255"/>
    </location>
</feature>
<dbReference type="EMBL" id="UFSZ01000001">
    <property type="protein sequence ID" value="SUV17201.1"/>
    <property type="molecule type" value="Genomic_DNA"/>
</dbReference>
<dbReference type="Gene3D" id="3.40.605.10">
    <property type="entry name" value="Aldehyde Dehydrogenase, Chain A, domain 1"/>
    <property type="match status" value="1"/>
</dbReference>
<gene>
    <name evidence="7" type="primary">acoD_1</name>
    <name evidence="6" type="ORF">LS41612_12115</name>
    <name evidence="7" type="ORF">NCTC10338_02293</name>
</gene>
<dbReference type="FunFam" id="3.40.309.10:FF:000012">
    <property type="entry name" value="Betaine aldehyde dehydrogenase"/>
    <property type="match status" value="1"/>
</dbReference>
<dbReference type="InterPro" id="IPR015590">
    <property type="entry name" value="Aldehyde_DH_dom"/>
</dbReference>
<dbReference type="EMBL" id="CP019980">
    <property type="protein sequence ID" value="AVK96955.1"/>
    <property type="molecule type" value="Genomic_DNA"/>
</dbReference>
<evidence type="ECO:0000313" key="7">
    <source>
        <dbReference type="EMBL" id="SUV17201.1"/>
    </source>
</evidence>
<dbReference type="Proteomes" id="UP000238825">
    <property type="component" value="Chromosome"/>
</dbReference>
<evidence type="ECO:0000259" key="5">
    <source>
        <dbReference type="Pfam" id="PF00171"/>
    </source>
</evidence>
<dbReference type="EC" id="1.2.1.3" evidence="7"/>
<evidence type="ECO:0000313" key="9">
    <source>
        <dbReference type="Proteomes" id="UP000255295"/>
    </source>
</evidence>
<dbReference type="InterPro" id="IPR029510">
    <property type="entry name" value="Ald_DH_CS_GLU"/>
</dbReference>
<dbReference type="SUPFAM" id="SSF53720">
    <property type="entry name" value="ALDH-like"/>
    <property type="match status" value="1"/>
</dbReference>
<evidence type="ECO:0000256" key="2">
    <source>
        <dbReference type="ARBA" id="ARBA00023002"/>
    </source>
</evidence>
<dbReference type="Proteomes" id="UP000255295">
    <property type="component" value="Unassembled WGS sequence"/>
</dbReference>
<dbReference type="PANTHER" id="PTHR11699">
    <property type="entry name" value="ALDEHYDE DEHYDROGENASE-RELATED"/>
    <property type="match status" value="1"/>
</dbReference>
<dbReference type="AlphaFoldDB" id="A0A2S0K0N8"/>
<dbReference type="InterPro" id="IPR016162">
    <property type="entry name" value="Ald_DH_N"/>
</dbReference>
<evidence type="ECO:0000256" key="1">
    <source>
        <dbReference type="ARBA" id="ARBA00009986"/>
    </source>
</evidence>
<sequence>MKTMHTLKDYQNVINGKVIPSSSGHKMDSYNPATGKVWATIPCSTVEDVDATVHAARTALPDWSALPASERAGYLRRIGDAIAQYGDELAELETIDNGWVIRETKYGLIPVLANMWYDAAAAAIHVGSKGETVQLGPNTIGFTTREPFGVVVGIIPWNSALWTFTVKAAAALAGGNTVIIKPSELAAAAPLRYGEILQSILPPGVLNVISGTGAEVGDALVKHPNVNKVSLTGSGRTAQAIAQSTAQNPKSMVLELGGKSPNIVFEDADLAKAANGVTVNGIFTGNAGQLCVGGSRILIQRSVLNQMIALMKEEIATHIQLGDTLNIQTPMGPVANEMQYKKVCSYIELGQQEGGEILIGGRFGGANLLPGQDTLAEGYWIEPTLIKVEGNNLQVCQEEIFGPVAVVIPFDTEEEALAIANDTEYGLGAGIWTSDLNRAHRMIRAIESGNVWVNTYRIVGTELPFGGQKASGFGTDSVREFTREKTCYIQIG</sequence>
<dbReference type="Gene3D" id="3.40.309.10">
    <property type="entry name" value="Aldehyde Dehydrogenase, Chain A, domain 2"/>
    <property type="match status" value="1"/>
</dbReference>
<evidence type="ECO:0000313" key="8">
    <source>
        <dbReference type="Proteomes" id="UP000238825"/>
    </source>
</evidence>
<dbReference type="InterPro" id="IPR016163">
    <property type="entry name" value="Ald_DH_C"/>
</dbReference>
<dbReference type="InterPro" id="IPR016161">
    <property type="entry name" value="Ald_DH/histidinol_DH"/>
</dbReference>
<dbReference type="Pfam" id="PF00171">
    <property type="entry name" value="Aldedh"/>
    <property type="match status" value="1"/>
</dbReference>
<dbReference type="FunFam" id="3.40.605.10:FF:000007">
    <property type="entry name" value="NAD/NADP-dependent betaine aldehyde dehydrogenase"/>
    <property type="match status" value="1"/>
</dbReference>
<organism evidence="6 8">
    <name type="scientific">Lysinibacillus sphaericus</name>
    <name type="common">Bacillus sphaericus</name>
    <dbReference type="NCBI Taxonomy" id="1421"/>
    <lineage>
        <taxon>Bacteria</taxon>
        <taxon>Bacillati</taxon>
        <taxon>Bacillota</taxon>
        <taxon>Bacilli</taxon>
        <taxon>Bacillales</taxon>
        <taxon>Bacillaceae</taxon>
        <taxon>Lysinibacillus</taxon>
    </lineage>
</organism>
<dbReference type="GO" id="GO:0004029">
    <property type="term" value="F:aldehyde dehydrogenase (NAD+) activity"/>
    <property type="evidence" value="ECO:0007669"/>
    <property type="project" value="UniProtKB-EC"/>
</dbReference>
<accession>A0A2S0K0N8</accession>
<evidence type="ECO:0000256" key="3">
    <source>
        <dbReference type="PROSITE-ProRule" id="PRU10007"/>
    </source>
</evidence>
<comment type="similarity">
    <text evidence="1 4">Belongs to the aldehyde dehydrogenase family.</text>
</comment>
<feature type="domain" description="Aldehyde dehydrogenase" evidence="5">
    <location>
        <begin position="21"/>
        <end position="484"/>
    </location>
</feature>
<proteinExistence type="inferred from homology"/>
<name>A0A2S0K0N8_LYSSH</name>
<reference evidence="7 9" key="2">
    <citation type="submission" date="2018-06" db="EMBL/GenBank/DDBJ databases">
        <authorList>
            <consortium name="Pathogen Informatics"/>
            <person name="Doyle S."/>
        </authorList>
    </citation>
    <scope>NUCLEOTIDE SEQUENCE [LARGE SCALE GENOMIC DNA]</scope>
    <source>
        <strain evidence="7 9">NCTC10338</strain>
    </source>
</reference>
<evidence type="ECO:0000313" key="6">
    <source>
        <dbReference type="EMBL" id="AVK96955.1"/>
    </source>
</evidence>
<protein>
    <submittedName>
        <fullName evidence="6">Aldehyde dehydrogenase</fullName>
        <ecNumber evidence="7">1.2.1.3</ecNumber>
    </submittedName>
</protein>